<dbReference type="HAMAP" id="MF_00228">
    <property type="entry name" value="Thz_kinase"/>
    <property type="match status" value="1"/>
</dbReference>
<accession>A0A2C6ZA36</accession>
<gene>
    <name evidence="11" type="primary">thiM</name>
    <name evidence="12" type="ORF">CR162_09250</name>
</gene>
<feature type="binding site" evidence="11">
    <location>
        <position position="119"/>
    </location>
    <ligand>
        <name>ATP</name>
        <dbReference type="ChEBI" id="CHEBI:30616"/>
    </ligand>
</feature>
<dbReference type="PRINTS" id="PR01099">
    <property type="entry name" value="HYETHTZKNASE"/>
</dbReference>
<dbReference type="PIRSF" id="PIRSF000513">
    <property type="entry name" value="Thz_kinase"/>
    <property type="match status" value="1"/>
</dbReference>
<evidence type="ECO:0000256" key="4">
    <source>
        <dbReference type="ARBA" id="ARBA00022679"/>
    </source>
</evidence>
<dbReference type="NCBIfam" id="NF006830">
    <property type="entry name" value="PRK09355.1"/>
    <property type="match status" value="1"/>
</dbReference>
<sequence length="269" mass="26341">MAAQAAAALERLRQAAPLVHNITNVVVANVTANALLAAGASPAMVQAAEEVADFAPRAAALVVNIGTLSVPQLRAMRLAVPAARAAGRPWVLDPVAAGATPFRLAAAREMAALRPDVLRGNASEILALAGEDGAASRGVDSAHPTAAAHAAAARLARSTGATVAVTGAVDHVTNGERAVAVANGHPLLTRVTGMGCTATALIGAFLGAGLPPMEAATAGLALLGVAAERAAAEARGPGSFQVALLDALHGLRAADLAGAARLAPVPAGG</sequence>
<dbReference type="OrthoDB" id="8909021at2"/>
<evidence type="ECO:0000256" key="2">
    <source>
        <dbReference type="ARBA" id="ARBA00001946"/>
    </source>
</evidence>
<feature type="binding site" evidence="11">
    <location>
        <position position="193"/>
    </location>
    <ligand>
        <name>substrate</name>
    </ligand>
</feature>
<dbReference type="Proteomes" id="UP000223527">
    <property type="component" value="Unassembled WGS sequence"/>
</dbReference>
<keyword evidence="9 11" id="KW-0460">Magnesium</keyword>
<evidence type="ECO:0000256" key="1">
    <source>
        <dbReference type="ARBA" id="ARBA00001771"/>
    </source>
</evidence>
<organism evidence="12 13">
    <name type="scientific">Teichococcus rhizosphaerae</name>
    <dbReference type="NCBI Taxonomy" id="1335062"/>
    <lineage>
        <taxon>Bacteria</taxon>
        <taxon>Pseudomonadati</taxon>
        <taxon>Pseudomonadota</taxon>
        <taxon>Alphaproteobacteria</taxon>
        <taxon>Acetobacterales</taxon>
        <taxon>Roseomonadaceae</taxon>
        <taxon>Roseomonas</taxon>
    </lineage>
</organism>
<evidence type="ECO:0000256" key="3">
    <source>
        <dbReference type="ARBA" id="ARBA00004868"/>
    </source>
</evidence>
<comment type="similarity">
    <text evidence="11">Belongs to the Thz kinase family.</text>
</comment>
<dbReference type="GO" id="GO:0009228">
    <property type="term" value="P:thiamine biosynthetic process"/>
    <property type="evidence" value="ECO:0007669"/>
    <property type="project" value="UniProtKB-KW"/>
</dbReference>
<comment type="function">
    <text evidence="11">Catalyzes the phosphorylation of the hydroxyl group of 4-methyl-5-beta-hydroxyethylthiazole (THZ).</text>
</comment>
<dbReference type="SUPFAM" id="SSF53613">
    <property type="entry name" value="Ribokinase-like"/>
    <property type="match status" value="1"/>
</dbReference>
<keyword evidence="7 11" id="KW-0418">Kinase</keyword>
<dbReference type="GO" id="GO:0009229">
    <property type="term" value="P:thiamine diphosphate biosynthetic process"/>
    <property type="evidence" value="ECO:0007669"/>
    <property type="project" value="UniProtKB-UniRule"/>
</dbReference>
<dbReference type="GO" id="GO:0004417">
    <property type="term" value="F:hydroxyethylthiazole kinase activity"/>
    <property type="evidence" value="ECO:0007669"/>
    <property type="project" value="UniProtKB-UniRule"/>
</dbReference>
<comment type="caution">
    <text evidence="12">The sequence shown here is derived from an EMBL/GenBank/DDBJ whole genome shotgun (WGS) entry which is preliminary data.</text>
</comment>
<dbReference type="EC" id="2.7.1.50" evidence="11"/>
<evidence type="ECO:0000256" key="10">
    <source>
        <dbReference type="ARBA" id="ARBA00022977"/>
    </source>
</evidence>
<dbReference type="Gene3D" id="3.40.1190.20">
    <property type="match status" value="1"/>
</dbReference>
<name>A0A2C6ZA36_9PROT</name>
<keyword evidence="5 11" id="KW-0479">Metal-binding</keyword>
<keyword evidence="10 11" id="KW-0784">Thiamine biosynthesis</keyword>
<dbReference type="GO" id="GO:0000287">
    <property type="term" value="F:magnesium ion binding"/>
    <property type="evidence" value="ECO:0007669"/>
    <property type="project" value="UniProtKB-UniRule"/>
</dbReference>
<protein>
    <recommendedName>
        <fullName evidence="11">Hydroxyethylthiazole kinase</fullName>
        <ecNumber evidence="11">2.7.1.50</ecNumber>
    </recommendedName>
    <alternativeName>
        <fullName evidence="11">4-methyl-5-beta-hydroxyethylthiazole kinase</fullName>
        <shortName evidence="11">TH kinase</shortName>
        <shortName evidence="11">Thz kinase</shortName>
    </alternativeName>
</protein>
<evidence type="ECO:0000256" key="7">
    <source>
        <dbReference type="ARBA" id="ARBA00022777"/>
    </source>
</evidence>
<reference evidence="12 13" key="1">
    <citation type="submission" date="2017-10" db="EMBL/GenBank/DDBJ databases">
        <authorList>
            <person name="Banno H."/>
            <person name="Chua N.-H."/>
        </authorList>
    </citation>
    <scope>NUCLEOTIDE SEQUENCE [LARGE SCALE GENOMIC DNA]</scope>
    <source>
        <strain evidence="12 13">YW11</strain>
    </source>
</reference>
<evidence type="ECO:0000256" key="9">
    <source>
        <dbReference type="ARBA" id="ARBA00022842"/>
    </source>
</evidence>
<feature type="binding site" evidence="11">
    <location>
        <position position="166"/>
    </location>
    <ligand>
        <name>ATP</name>
        <dbReference type="ChEBI" id="CHEBI:30616"/>
    </ligand>
</feature>
<comment type="cofactor">
    <cofactor evidence="2 11">
        <name>Mg(2+)</name>
        <dbReference type="ChEBI" id="CHEBI:18420"/>
    </cofactor>
</comment>
<evidence type="ECO:0000313" key="13">
    <source>
        <dbReference type="Proteomes" id="UP000223527"/>
    </source>
</evidence>
<keyword evidence="13" id="KW-1185">Reference proteome</keyword>
<dbReference type="InterPro" id="IPR029056">
    <property type="entry name" value="Ribokinase-like"/>
</dbReference>
<evidence type="ECO:0000256" key="11">
    <source>
        <dbReference type="HAMAP-Rule" id="MF_00228"/>
    </source>
</evidence>
<dbReference type="AlphaFoldDB" id="A0A2C6ZA36"/>
<keyword evidence="4 11" id="KW-0808">Transferase</keyword>
<dbReference type="CDD" id="cd01170">
    <property type="entry name" value="THZ_kinase"/>
    <property type="match status" value="1"/>
</dbReference>
<keyword evidence="6 11" id="KW-0547">Nucleotide-binding</keyword>
<dbReference type="NCBIfam" id="TIGR00694">
    <property type="entry name" value="thiM"/>
    <property type="match status" value="1"/>
</dbReference>
<dbReference type="EMBL" id="PDNU01000012">
    <property type="protein sequence ID" value="PHK95371.1"/>
    <property type="molecule type" value="Genomic_DNA"/>
</dbReference>
<dbReference type="UniPathway" id="UPA00060">
    <property type="reaction ID" value="UER00139"/>
</dbReference>
<evidence type="ECO:0000313" key="12">
    <source>
        <dbReference type="EMBL" id="PHK95371.1"/>
    </source>
</evidence>
<dbReference type="InterPro" id="IPR000417">
    <property type="entry name" value="Hyethyz_kinase"/>
</dbReference>
<dbReference type="GO" id="GO:0005524">
    <property type="term" value="F:ATP binding"/>
    <property type="evidence" value="ECO:0007669"/>
    <property type="project" value="UniProtKB-UniRule"/>
</dbReference>
<evidence type="ECO:0000256" key="5">
    <source>
        <dbReference type="ARBA" id="ARBA00022723"/>
    </source>
</evidence>
<proteinExistence type="inferred from homology"/>
<feature type="binding site" evidence="11">
    <location>
        <position position="44"/>
    </location>
    <ligand>
        <name>substrate</name>
    </ligand>
</feature>
<keyword evidence="8 11" id="KW-0067">ATP-binding</keyword>
<dbReference type="Pfam" id="PF02110">
    <property type="entry name" value="HK"/>
    <property type="match status" value="1"/>
</dbReference>
<comment type="catalytic activity">
    <reaction evidence="1 11">
        <text>5-(2-hydroxyethyl)-4-methylthiazole + ATP = 4-methyl-5-(2-phosphooxyethyl)-thiazole + ADP + H(+)</text>
        <dbReference type="Rhea" id="RHEA:24212"/>
        <dbReference type="ChEBI" id="CHEBI:15378"/>
        <dbReference type="ChEBI" id="CHEBI:17957"/>
        <dbReference type="ChEBI" id="CHEBI:30616"/>
        <dbReference type="ChEBI" id="CHEBI:58296"/>
        <dbReference type="ChEBI" id="CHEBI:456216"/>
        <dbReference type="EC" id="2.7.1.50"/>
    </reaction>
</comment>
<comment type="pathway">
    <text evidence="3 11">Cofactor biosynthesis; thiamine diphosphate biosynthesis; 4-methyl-5-(2-phosphoethyl)-thiazole from 5-(2-hydroxyethyl)-4-methylthiazole: step 1/1.</text>
</comment>
<evidence type="ECO:0000256" key="6">
    <source>
        <dbReference type="ARBA" id="ARBA00022741"/>
    </source>
</evidence>
<evidence type="ECO:0000256" key="8">
    <source>
        <dbReference type="ARBA" id="ARBA00022840"/>
    </source>
</evidence>